<feature type="domain" description="Gfo/Idh/MocA-like oxidoreductase N-terminal" evidence="1">
    <location>
        <begin position="9"/>
        <end position="122"/>
    </location>
</feature>
<evidence type="ECO:0000313" key="2">
    <source>
        <dbReference type="EMBL" id="SVD89421.1"/>
    </source>
</evidence>
<dbReference type="Gene3D" id="3.40.50.720">
    <property type="entry name" value="NAD(P)-binding Rossmann-like Domain"/>
    <property type="match status" value="1"/>
</dbReference>
<organism evidence="2">
    <name type="scientific">marine metagenome</name>
    <dbReference type="NCBI Taxonomy" id="408172"/>
    <lineage>
        <taxon>unclassified sequences</taxon>
        <taxon>metagenomes</taxon>
        <taxon>ecological metagenomes</taxon>
    </lineage>
</organism>
<dbReference type="AlphaFoldDB" id="A0A382Z1W0"/>
<gene>
    <name evidence="2" type="ORF">METZ01_LOCUS442275</name>
</gene>
<dbReference type="InterPro" id="IPR000683">
    <property type="entry name" value="Gfo/Idh/MocA-like_OxRdtase_N"/>
</dbReference>
<protein>
    <recommendedName>
        <fullName evidence="1">Gfo/Idh/MocA-like oxidoreductase N-terminal domain-containing protein</fullName>
    </recommendedName>
</protein>
<accession>A0A382Z1W0</accession>
<dbReference type="PANTHER" id="PTHR43377:SF1">
    <property type="entry name" value="BILIVERDIN REDUCTASE A"/>
    <property type="match status" value="1"/>
</dbReference>
<feature type="non-terminal residue" evidence="2">
    <location>
        <position position="151"/>
    </location>
</feature>
<dbReference type="GO" id="GO:0000166">
    <property type="term" value="F:nucleotide binding"/>
    <property type="evidence" value="ECO:0007669"/>
    <property type="project" value="InterPro"/>
</dbReference>
<reference evidence="2" key="1">
    <citation type="submission" date="2018-05" db="EMBL/GenBank/DDBJ databases">
        <authorList>
            <person name="Lanie J.A."/>
            <person name="Ng W.-L."/>
            <person name="Kazmierczak K.M."/>
            <person name="Andrzejewski T.M."/>
            <person name="Davidsen T.M."/>
            <person name="Wayne K.J."/>
            <person name="Tettelin H."/>
            <person name="Glass J.I."/>
            <person name="Rusch D."/>
            <person name="Podicherti R."/>
            <person name="Tsui H.-C.T."/>
            <person name="Winkler M.E."/>
        </authorList>
    </citation>
    <scope>NUCLEOTIDE SEQUENCE</scope>
</reference>
<dbReference type="InterPro" id="IPR036291">
    <property type="entry name" value="NAD(P)-bd_dom_sf"/>
</dbReference>
<dbReference type="Pfam" id="PF01408">
    <property type="entry name" value="GFO_IDH_MocA"/>
    <property type="match status" value="1"/>
</dbReference>
<dbReference type="PANTHER" id="PTHR43377">
    <property type="entry name" value="BILIVERDIN REDUCTASE A"/>
    <property type="match status" value="1"/>
</dbReference>
<proteinExistence type="predicted"/>
<dbReference type="SUPFAM" id="SSF51735">
    <property type="entry name" value="NAD(P)-binding Rossmann-fold domains"/>
    <property type="match status" value="1"/>
</dbReference>
<dbReference type="EMBL" id="UINC01180297">
    <property type="protein sequence ID" value="SVD89421.1"/>
    <property type="molecule type" value="Genomic_DNA"/>
</dbReference>
<dbReference type="InterPro" id="IPR051450">
    <property type="entry name" value="Gfo/Idh/MocA_Oxidoreductases"/>
</dbReference>
<sequence length="151" mass="16655">METSRTHSLVIGCGSIGKRHIRNLIAIGIKNIYAVDLREDRLAEIEELEGVIPVRMLGDVRLDLLSTGLICTPPSSHIKLTDLLLKNQCPRIFIEKPLTNNSAEAKHLLSSVAHSKSIVAVGCNYRFHPAIQLAKSTLENGTIGKVYNFRS</sequence>
<feature type="non-terminal residue" evidence="2">
    <location>
        <position position="1"/>
    </location>
</feature>
<name>A0A382Z1W0_9ZZZZ</name>
<evidence type="ECO:0000259" key="1">
    <source>
        <dbReference type="Pfam" id="PF01408"/>
    </source>
</evidence>